<dbReference type="GO" id="GO:0008422">
    <property type="term" value="F:beta-glucosidase activity"/>
    <property type="evidence" value="ECO:0007669"/>
    <property type="project" value="TreeGrafter"/>
</dbReference>
<sequence>MNKFNDDFMMGAATAAHQVEGNNVNSDFWAMEQVPYSMYKEPSLEAVDHYNKFKEDIQLLADAGLNTYRFSIEWARIEPTKGNFDKTEIDHYREVLEYCYQKNVTPIVTLHHFSSPKWLIIEGGWESESTAEYFENYTRYVVSELGNLIPYICTINEANMGKQIAKIMKRMTESNGNNQSQKVESGDVQVGLNVDMKEKMENYYRALGEAFGMDPRNIQTFHNPRTDNGERIIMECHERARSVIKELKPEIKVGITLSLYDHQALPGGEKFVEIEQQEDFFDYLPYLKEDDFLGVQNYSRKIHGPDGYVKADEHTRLTKMNYEYYPEALGNVIRFVSQHWDKPIIVTESGLSTDHDEERIEFIERALTGVHECIEEGISVIGYTYWSLLDNFEWQLGYEQTFGLIAVDRSTQTRHPKESLFHLGNIKKSGLKG</sequence>
<dbReference type="GO" id="GO:0016052">
    <property type="term" value="P:carbohydrate catabolic process"/>
    <property type="evidence" value="ECO:0007669"/>
    <property type="project" value="TreeGrafter"/>
</dbReference>
<dbReference type="PANTHER" id="PTHR10353:SF36">
    <property type="entry name" value="LP05116P"/>
    <property type="match status" value="1"/>
</dbReference>
<dbReference type="Proteomes" id="UP000252585">
    <property type="component" value="Unassembled WGS sequence"/>
</dbReference>
<dbReference type="SUPFAM" id="SSF51445">
    <property type="entry name" value="(Trans)glycosidases"/>
    <property type="match status" value="1"/>
</dbReference>
<dbReference type="EMBL" id="QPJJ01000002">
    <property type="protein sequence ID" value="RCW76997.1"/>
    <property type="molecule type" value="Genomic_DNA"/>
</dbReference>
<evidence type="ECO:0000256" key="1">
    <source>
        <dbReference type="ARBA" id="ARBA00010838"/>
    </source>
</evidence>
<evidence type="ECO:0000313" key="5">
    <source>
        <dbReference type="EMBL" id="RCW76997.1"/>
    </source>
</evidence>
<gene>
    <name evidence="5" type="ORF">DFR57_102272</name>
</gene>
<comment type="similarity">
    <text evidence="1 4">Belongs to the glycosyl hydrolase 1 family.</text>
</comment>
<evidence type="ECO:0000256" key="2">
    <source>
        <dbReference type="ARBA" id="ARBA00022801"/>
    </source>
</evidence>
<keyword evidence="3" id="KW-0326">Glycosidase</keyword>
<keyword evidence="2" id="KW-0378">Hydrolase</keyword>
<dbReference type="GO" id="GO:0005829">
    <property type="term" value="C:cytosol"/>
    <property type="evidence" value="ECO:0007669"/>
    <property type="project" value="TreeGrafter"/>
</dbReference>
<evidence type="ECO:0000256" key="3">
    <source>
        <dbReference type="ARBA" id="ARBA00023295"/>
    </source>
</evidence>
<dbReference type="InterPro" id="IPR017853">
    <property type="entry name" value="GH"/>
</dbReference>
<dbReference type="OrthoDB" id="9765195at2"/>
<dbReference type="PRINTS" id="PR00131">
    <property type="entry name" value="GLHYDRLASE1"/>
</dbReference>
<reference evidence="5 6" key="1">
    <citation type="submission" date="2018-07" db="EMBL/GenBank/DDBJ databases">
        <title>Genomic Encyclopedia of Type Strains, Phase IV (KMG-IV): sequencing the most valuable type-strain genomes for metagenomic binning, comparative biology and taxonomic classification.</title>
        <authorList>
            <person name="Goeker M."/>
        </authorList>
    </citation>
    <scope>NUCLEOTIDE SEQUENCE [LARGE SCALE GENOMIC DNA]</scope>
    <source>
        <strain evidence="5 6">DSM 27696</strain>
    </source>
</reference>
<evidence type="ECO:0000313" key="6">
    <source>
        <dbReference type="Proteomes" id="UP000252585"/>
    </source>
</evidence>
<dbReference type="AlphaFoldDB" id="A0A368YDN9"/>
<comment type="caution">
    <text evidence="5">The sequence shown here is derived from an EMBL/GenBank/DDBJ whole genome shotgun (WGS) entry which is preliminary data.</text>
</comment>
<name>A0A368YDN9_9BACI</name>
<organism evidence="5 6">
    <name type="scientific">Saliterribacillus persicus</name>
    <dbReference type="NCBI Taxonomy" id="930114"/>
    <lineage>
        <taxon>Bacteria</taxon>
        <taxon>Bacillati</taxon>
        <taxon>Bacillota</taxon>
        <taxon>Bacilli</taxon>
        <taxon>Bacillales</taxon>
        <taxon>Bacillaceae</taxon>
        <taxon>Saliterribacillus</taxon>
    </lineage>
</organism>
<evidence type="ECO:0000256" key="4">
    <source>
        <dbReference type="RuleBase" id="RU003690"/>
    </source>
</evidence>
<keyword evidence="6" id="KW-1185">Reference proteome</keyword>
<dbReference type="Gene3D" id="3.20.20.80">
    <property type="entry name" value="Glycosidases"/>
    <property type="match status" value="1"/>
</dbReference>
<dbReference type="Pfam" id="PF00232">
    <property type="entry name" value="Glyco_hydro_1"/>
    <property type="match status" value="2"/>
</dbReference>
<accession>A0A368YDN9</accession>
<dbReference type="InterPro" id="IPR001360">
    <property type="entry name" value="Glyco_hydro_1"/>
</dbReference>
<dbReference type="PANTHER" id="PTHR10353">
    <property type="entry name" value="GLYCOSYL HYDROLASE"/>
    <property type="match status" value="1"/>
</dbReference>
<dbReference type="RefSeq" id="WP_114351754.1">
    <property type="nucleotide sequence ID" value="NZ_QPJJ01000002.1"/>
</dbReference>
<proteinExistence type="inferred from homology"/>
<protein>
    <submittedName>
        <fullName evidence="5">Beta-glucosidase</fullName>
    </submittedName>
</protein>